<feature type="region of interest" description="Disordered" evidence="2">
    <location>
        <begin position="865"/>
        <end position="949"/>
    </location>
</feature>
<evidence type="ECO:0000256" key="1">
    <source>
        <dbReference type="ARBA" id="ARBA00022553"/>
    </source>
</evidence>
<keyword evidence="6" id="KW-1185">Reference proteome</keyword>
<dbReference type="InterPro" id="IPR026947">
    <property type="entry name" value="UBN_middle_dom"/>
</dbReference>
<evidence type="ECO:0000313" key="5">
    <source>
        <dbReference type="EMBL" id="CRK89369.1"/>
    </source>
</evidence>
<evidence type="ECO:0000259" key="3">
    <source>
        <dbReference type="Pfam" id="PF08729"/>
    </source>
</evidence>
<sequence>MSAADSTKRVFMSMGDSNELLKKPEKNTGTIVNKSKTFRLDLDLFEPDEHKFPEFNYKKLAYIEKKKQKKIAKLPNGNHDDPFAEDDDNVERIARELEAKYGNASSYGKTGRHTYIDRAAGYDASDTFIDDTEAYDELIPDEIETDRGGFYINSGSLEFKKLSNFERPGDEIRMPKAKKRALSTSSESSGSDDVNEEKNVEEKLKKKKNHTEKKVKVNTTSSSDEQGKAKKSKKEKREKVAEKVEKVEKPKEVQPVKEPEKKKTVEKEPEKILKTTTVKDMLRAKRDNLRKMEQGKPTSSGATTATDDEGGESESVSSLAVSESSRDSQPEMAPQNEVKEVHLPENLPAPIVQLINNLKQQAESASASKSAFFNNNTLNQLVTIDNGAKSVNATVRINVFNYLEQFVPCTKKTLFAKLRKHRIQQIETKVNNEINKMRKIVADAMPNEILKHEQEMRIYEERKTTHQIVGDNSFELHVPRKKFHWNDNSRLVLSLIVQYLQELHKSTKVKKESEQEFLLRRLRDEVVALWPEDWIKIEDFSKELEKKKKKESKLAQSKATAAILSKESSQQMQSQVQVQPKTITASPIATNGKLPVQTPPPKTENCVKNCESEMTSLMNGKSPTSQKTSPTASSATISVIKRSSDHSINSIISSPSPPTTIHPPKVQESMIKPRVIELEKLVSPTDLLKVTQNLKSTSMQFISPPIDASTSDKKVNAEKARRSDSSDSDCVEIVGEFNPIQPAKSVFNHNNNKVILTPSPHPTTLVTKKSNNKKQGCEDGEHETDYSKIIMGIQSLTDPKKTNQFNVKNPLTSPTINPQQRKSETSQGNSFEMNGTSDHFLDPKLPTKTFTYKNLQYTIGDLIAQSNRGNNEGNFVKGNHKSSDQQKLLSHHFNHQQQLSSSTNNNLHSISMSLTPPSRQSPSRDGKSSTSSSSAGYTMPSILNLSSKK</sequence>
<feature type="compositionally biased region" description="Low complexity" evidence="2">
    <location>
        <begin position="313"/>
        <end position="323"/>
    </location>
</feature>
<dbReference type="Pfam" id="PF08729">
    <property type="entry name" value="HUN"/>
    <property type="match status" value="1"/>
</dbReference>
<proteinExistence type="predicted"/>
<feature type="region of interest" description="Disordered" evidence="2">
    <location>
        <begin position="800"/>
        <end position="844"/>
    </location>
</feature>
<feature type="region of interest" description="Disordered" evidence="2">
    <location>
        <begin position="705"/>
        <end position="728"/>
    </location>
</feature>
<accession>A0A1J1HT48</accession>
<evidence type="ECO:0000259" key="4">
    <source>
        <dbReference type="Pfam" id="PF14075"/>
    </source>
</evidence>
<dbReference type="OrthoDB" id="68076at2759"/>
<feature type="compositionally biased region" description="Basic and acidic residues" evidence="2">
    <location>
        <begin position="235"/>
        <end position="273"/>
    </location>
</feature>
<protein>
    <submittedName>
        <fullName evidence="5">CLUMA_CG003124, isoform B</fullName>
    </submittedName>
</protein>
<dbReference type="InterPro" id="IPR014840">
    <property type="entry name" value="HRD"/>
</dbReference>
<feature type="compositionally biased region" description="Basic and acidic residues" evidence="2">
    <location>
        <begin position="280"/>
        <end position="294"/>
    </location>
</feature>
<feature type="domain" description="Hpc2-related" evidence="3">
    <location>
        <begin position="114"/>
        <end position="158"/>
    </location>
</feature>
<dbReference type="STRING" id="568069.A0A1J1HT48"/>
<dbReference type="AlphaFoldDB" id="A0A1J1HT48"/>
<gene>
    <name evidence="5" type="primary">putative Yemanuclein-alpha</name>
    <name evidence="5" type="ORF">CLUMA_CG003124</name>
</gene>
<feature type="region of interest" description="Disordered" evidence="2">
    <location>
        <begin position="616"/>
        <end position="666"/>
    </location>
</feature>
<reference evidence="5 6" key="1">
    <citation type="submission" date="2015-04" db="EMBL/GenBank/DDBJ databases">
        <authorList>
            <person name="Syromyatnikov M.Y."/>
            <person name="Popov V.N."/>
        </authorList>
    </citation>
    <scope>NUCLEOTIDE SEQUENCE [LARGE SCALE GENOMIC DNA]</scope>
</reference>
<feature type="region of interest" description="Disordered" evidence="2">
    <location>
        <begin position="755"/>
        <end position="781"/>
    </location>
</feature>
<dbReference type="GO" id="GO:0005634">
    <property type="term" value="C:nucleus"/>
    <property type="evidence" value="ECO:0007669"/>
    <property type="project" value="TreeGrafter"/>
</dbReference>
<evidence type="ECO:0000256" key="2">
    <source>
        <dbReference type="SAM" id="MobiDB-lite"/>
    </source>
</evidence>
<feature type="compositionally biased region" description="Polar residues" evidence="2">
    <location>
        <begin position="895"/>
        <end position="920"/>
    </location>
</feature>
<feature type="compositionally biased region" description="Polar residues" evidence="2">
    <location>
        <begin position="800"/>
        <end position="837"/>
    </location>
</feature>
<feature type="compositionally biased region" description="Basic and acidic residues" evidence="2">
    <location>
        <begin position="162"/>
        <end position="174"/>
    </location>
</feature>
<organism evidence="5 6">
    <name type="scientific">Clunio marinus</name>
    <dbReference type="NCBI Taxonomy" id="568069"/>
    <lineage>
        <taxon>Eukaryota</taxon>
        <taxon>Metazoa</taxon>
        <taxon>Ecdysozoa</taxon>
        <taxon>Arthropoda</taxon>
        <taxon>Hexapoda</taxon>
        <taxon>Insecta</taxon>
        <taxon>Pterygota</taxon>
        <taxon>Neoptera</taxon>
        <taxon>Endopterygota</taxon>
        <taxon>Diptera</taxon>
        <taxon>Nematocera</taxon>
        <taxon>Chironomoidea</taxon>
        <taxon>Chironomidae</taxon>
        <taxon>Clunio</taxon>
    </lineage>
</organism>
<feature type="compositionally biased region" description="Polar residues" evidence="2">
    <location>
        <begin position="296"/>
        <end position="305"/>
    </location>
</feature>
<evidence type="ECO:0000313" key="6">
    <source>
        <dbReference type="Proteomes" id="UP000183832"/>
    </source>
</evidence>
<feature type="compositionally biased region" description="Basic and acidic residues" evidence="2">
    <location>
        <begin position="710"/>
        <end position="725"/>
    </location>
</feature>
<dbReference type="GO" id="GO:0006325">
    <property type="term" value="P:chromatin organization"/>
    <property type="evidence" value="ECO:0007669"/>
    <property type="project" value="TreeGrafter"/>
</dbReference>
<name>A0A1J1HT48_9DIPT</name>
<feature type="region of interest" description="Disordered" evidence="2">
    <location>
        <begin position="162"/>
        <end position="342"/>
    </location>
</feature>
<dbReference type="PANTHER" id="PTHR21669">
    <property type="entry name" value="CAPZ-INTERACTING PROTEIN AND RELATED PROTEINS"/>
    <property type="match status" value="1"/>
</dbReference>
<dbReference type="Proteomes" id="UP000183832">
    <property type="component" value="Unassembled WGS sequence"/>
</dbReference>
<dbReference type="PANTHER" id="PTHR21669:SF28">
    <property type="entry name" value="YEMANUCLEIN"/>
    <property type="match status" value="1"/>
</dbReference>
<dbReference type="EMBL" id="CVRI01000012">
    <property type="protein sequence ID" value="CRK89369.1"/>
    <property type="molecule type" value="Genomic_DNA"/>
</dbReference>
<dbReference type="Pfam" id="PF14075">
    <property type="entry name" value="UBN_AB"/>
    <property type="match status" value="1"/>
</dbReference>
<feature type="domain" description="Ubinuclein middle" evidence="4">
    <location>
        <begin position="343"/>
        <end position="542"/>
    </location>
</feature>
<feature type="compositionally biased region" description="Polar residues" evidence="2">
    <location>
        <begin position="616"/>
        <end position="637"/>
    </location>
</feature>
<keyword evidence="1" id="KW-0597">Phosphoprotein</keyword>